<accession>A0A392VTH4</accession>
<dbReference type="EMBL" id="LXQA011239893">
    <property type="protein sequence ID" value="MCI90271.1"/>
    <property type="molecule type" value="Genomic_DNA"/>
</dbReference>
<feature type="non-terminal residue" evidence="1">
    <location>
        <position position="1"/>
    </location>
</feature>
<reference evidence="1 2" key="1">
    <citation type="journal article" date="2018" name="Front. Plant Sci.">
        <title>Red Clover (Trifolium pratense) and Zigzag Clover (T. medium) - A Picture of Genomic Similarities and Differences.</title>
        <authorList>
            <person name="Dluhosova J."/>
            <person name="Istvanek J."/>
            <person name="Nedelnik J."/>
            <person name="Repkova J."/>
        </authorList>
    </citation>
    <scope>NUCLEOTIDE SEQUENCE [LARGE SCALE GENOMIC DNA]</scope>
    <source>
        <strain evidence="2">cv. 10/8</strain>
        <tissue evidence="1">Leaf</tissue>
    </source>
</reference>
<name>A0A392VTH4_9FABA</name>
<dbReference type="Proteomes" id="UP000265520">
    <property type="component" value="Unassembled WGS sequence"/>
</dbReference>
<comment type="caution">
    <text evidence="1">The sequence shown here is derived from an EMBL/GenBank/DDBJ whole genome shotgun (WGS) entry which is preliminary data.</text>
</comment>
<keyword evidence="2" id="KW-1185">Reference proteome</keyword>
<proteinExistence type="predicted"/>
<protein>
    <submittedName>
        <fullName evidence="1">Uncharacterized protein</fullName>
    </submittedName>
</protein>
<evidence type="ECO:0000313" key="1">
    <source>
        <dbReference type="EMBL" id="MCI90271.1"/>
    </source>
</evidence>
<organism evidence="1 2">
    <name type="scientific">Trifolium medium</name>
    <dbReference type="NCBI Taxonomy" id="97028"/>
    <lineage>
        <taxon>Eukaryota</taxon>
        <taxon>Viridiplantae</taxon>
        <taxon>Streptophyta</taxon>
        <taxon>Embryophyta</taxon>
        <taxon>Tracheophyta</taxon>
        <taxon>Spermatophyta</taxon>
        <taxon>Magnoliopsida</taxon>
        <taxon>eudicotyledons</taxon>
        <taxon>Gunneridae</taxon>
        <taxon>Pentapetalae</taxon>
        <taxon>rosids</taxon>
        <taxon>fabids</taxon>
        <taxon>Fabales</taxon>
        <taxon>Fabaceae</taxon>
        <taxon>Papilionoideae</taxon>
        <taxon>50 kb inversion clade</taxon>
        <taxon>NPAAA clade</taxon>
        <taxon>Hologalegina</taxon>
        <taxon>IRL clade</taxon>
        <taxon>Trifolieae</taxon>
        <taxon>Trifolium</taxon>
    </lineage>
</organism>
<evidence type="ECO:0000313" key="2">
    <source>
        <dbReference type="Proteomes" id="UP000265520"/>
    </source>
</evidence>
<sequence length="52" mass="5716">VMERGARLWYQAIAPFLRVVGNILHLIAPLTLKKFRVALTDAMCSSGSESPS</sequence>
<dbReference type="AlphaFoldDB" id="A0A392VTH4"/>